<dbReference type="Proteomes" id="UP000825886">
    <property type="component" value="Chromosome"/>
</dbReference>
<feature type="chain" id="PRO_5045187672" evidence="1">
    <location>
        <begin position="18"/>
        <end position="182"/>
    </location>
</feature>
<reference evidence="2 3" key="1">
    <citation type="submission" date="2021-08" db="EMBL/GenBank/DDBJ databases">
        <title>Culture and genomic analysis of Symbiopectobacterium purcellii sp. nov. gen. nov., isolated from the leafhopper Empoasca decipiens.</title>
        <authorList>
            <person name="Nadal-Jimenez P."/>
            <person name="Siozios S."/>
            <person name="Halliday N."/>
            <person name="Camara M."/>
            <person name="Hurst G.D.D."/>
        </authorList>
    </citation>
    <scope>NUCLEOTIDE SEQUENCE [LARGE SCALE GENOMIC DNA]</scope>
    <source>
        <strain evidence="2 3">SyEd1</strain>
    </source>
</reference>
<keyword evidence="1" id="KW-0732">Signal</keyword>
<dbReference type="EMBL" id="CP081864">
    <property type="protein sequence ID" value="QZN98161.1"/>
    <property type="molecule type" value="Genomic_DNA"/>
</dbReference>
<protein>
    <submittedName>
        <fullName evidence="2">Carbapenem biosynthesis protein CpmH</fullName>
    </submittedName>
</protein>
<gene>
    <name evidence="2" type="ORF">K6K13_19280</name>
</gene>
<feature type="signal peptide" evidence="1">
    <location>
        <begin position="1"/>
        <end position="17"/>
    </location>
</feature>
<name>A0ABX9AUT6_9ENTR</name>
<sequence>MILLLSWAALFPGSLWAQPTNADYQRALRDYFAAEPAHCLGVKQWPVYSHAQDAPWITGRMQALVDAGLARETRQGENIVYQLTPQAEQAWRTAGDLCFGRMELDHILTIEPVAQGMNAVYFTYRLTQLAPWASNASLRFAFSEMNNLIAGSTKMRYSATFRITKQSKLMLHSPPIPVELDF</sequence>
<keyword evidence="3" id="KW-1185">Reference proteome</keyword>
<evidence type="ECO:0000256" key="1">
    <source>
        <dbReference type="SAM" id="SignalP"/>
    </source>
</evidence>
<proteinExistence type="predicted"/>
<evidence type="ECO:0000313" key="2">
    <source>
        <dbReference type="EMBL" id="QZN98161.1"/>
    </source>
</evidence>
<organism evidence="2 3">
    <name type="scientific">Symbiopectobacterium purcellii</name>
    <dbReference type="NCBI Taxonomy" id="2871826"/>
    <lineage>
        <taxon>Bacteria</taxon>
        <taxon>Pseudomonadati</taxon>
        <taxon>Pseudomonadota</taxon>
        <taxon>Gammaproteobacteria</taxon>
        <taxon>Enterobacterales</taxon>
        <taxon>Enterobacteriaceae</taxon>
    </lineage>
</organism>
<evidence type="ECO:0000313" key="3">
    <source>
        <dbReference type="Proteomes" id="UP000825886"/>
    </source>
</evidence>
<accession>A0ABX9AUT6</accession>